<dbReference type="PANTHER" id="PTHR43537">
    <property type="entry name" value="TRANSCRIPTIONAL REGULATOR, GNTR FAMILY"/>
    <property type="match status" value="1"/>
</dbReference>
<feature type="domain" description="HTH gntR-type" evidence="4">
    <location>
        <begin position="3"/>
        <end position="70"/>
    </location>
</feature>
<dbReference type="InterPro" id="IPR008920">
    <property type="entry name" value="TF_FadR/GntR_C"/>
</dbReference>
<dbReference type="AlphaFoldDB" id="A0A840IXQ5"/>
<dbReference type="Pfam" id="PF00392">
    <property type="entry name" value="GntR"/>
    <property type="match status" value="1"/>
</dbReference>
<evidence type="ECO:0000313" key="6">
    <source>
        <dbReference type="Proteomes" id="UP000581769"/>
    </source>
</evidence>
<dbReference type="SMART" id="SM00345">
    <property type="entry name" value="HTH_GNTR"/>
    <property type="match status" value="1"/>
</dbReference>
<dbReference type="SUPFAM" id="SSF48008">
    <property type="entry name" value="GntR ligand-binding domain-like"/>
    <property type="match status" value="1"/>
</dbReference>
<dbReference type="InterPro" id="IPR000524">
    <property type="entry name" value="Tscrpt_reg_HTH_GntR"/>
</dbReference>
<proteinExistence type="predicted"/>
<dbReference type="EMBL" id="JACHMG010000001">
    <property type="protein sequence ID" value="MBB4685992.1"/>
    <property type="molecule type" value="Genomic_DNA"/>
</dbReference>
<protein>
    <submittedName>
        <fullName evidence="5">DNA-binding FadR family transcriptional regulator</fullName>
    </submittedName>
</protein>
<accession>A0A840IXQ5</accession>
<dbReference type="GO" id="GO:0003700">
    <property type="term" value="F:DNA-binding transcription factor activity"/>
    <property type="evidence" value="ECO:0007669"/>
    <property type="project" value="InterPro"/>
</dbReference>
<dbReference type="PANTHER" id="PTHR43537:SF44">
    <property type="entry name" value="GNTR FAMILY REGULATORY PROTEIN"/>
    <property type="match status" value="1"/>
</dbReference>
<comment type="caution">
    <text evidence="5">The sequence shown here is derived from an EMBL/GenBank/DDBJ whole genome shotgun (WGS) entry which is preliminary data.</text>
</comment>
<dbReference type="PROSITE" id="PS50949">
    <property type="entry name" value="HTH_GNTR"/>
    <property type="match status" value="1"/>
</dbReference>
<sequence length="235" mass="25680">MGSDRHEQMLDELGAAIANGELVPGAVLRSDELQEHYGASRTVAREVVRVLETMGLTSSRRRVGVTVREPAEWNHYDPRLIRWQLDGANRTPALRTLTELRSAAEPCAARFAALRATPEERGRIRALATHLADTAQERDLDAFLGHDVAFHSLLLSASRNPMFAQLSSVVAEVLAGRTEHGLMPEQPQPEAVAWHVEVAEAVGLADAARAERAMRDIVEQARDEIAVAVSSNLSA</sequence>
<dbReference type="InterPro" id="IPR036388">
    <property type="entry name" value="WH-like_DNA-bd_sf"/>
</dbReference>
<keyword evidence="1" id="KW-0805">Transcription regulation</keyword>
<evidence type="ECO:0000256" key="1">
    <source>
        <dbReference type="ARBA" id="ARBA00023015"/>
    </source>
</evidence>
<dbReference type="InterPro" id="IPR011711">
    <property type="entry name" value="GntR_C"/>
</dbReference>
<dbReference type="InterPro" id="IPR036390">
    <property type="entry name" value="WH_DNA-bd_sf"/>
</dbReference>
<dbReference type="SUPFAM" id="SSF46785">
    <property type="entry name" value="Winged helix' DNA-binding domain"/>
    <property type="match status" value="1"/>
</dbReference>
<reference evidence="5 6" key="1">
    <citation type="submission" date="2020-08" db="EMBL/GenBank/DDBJ databases">
        <title>Sequencing the genomes of 1000 actinobacteria strains.</title>
        <authorList>
            <person name="Klenk H.-P."/>
        </authorList>
    </citation>
    <scope>NUCLEOTIDE SEQUENCE [LARGE SCALE GENOMIC DNA]</scope>
    <source>
        <strain evidence="5 6">DSM 45859</strain>
    </source>
</reference>
<keyword evidence="2 5" id="KW-0238">DNA-binding</keyword>
<dbReference type="Proteomes" id="UP000581769">
    <property type="component" value="Unassembled WGS sequence"/>
</dbReference>
<evidence type="ECO:0000256" key="2">
    <source>
        <dbReference type="ARBA" id="ARBA00023125"/>
    </source>
</evidence>
<gene>
    <name evidence="5" type="ORF">BJY18_003477</name>
</gene>
<evidence type="ECO:0000256" key="3">
    <source>
        <dbReference type="ARBA" id="ARBA00023163"/>
    </source>
</evidence>
<evidence type="ECO:0000313" key="5">
    <source>
        <dbReference type="EMBL" id="MBB4685992.1"/>
    </source>
</evidence>
<name>A0A840IXQ5_9PSEU</name>
<keyword evidence="3" id="KW-0804">Transcription</keyword>
<dbReference type="Pfam" id="PF07729">
    <property type="entry name" value="FCD"/>
    <property type="match status" value="1"/>
</dbReference>
<dbReference type="SMART" id="SM00895">
    <property type="entry name" value="FCD"/>
    <property type="match status" value="1"/>
</dbReference>
<dbReference type="GO" id="GO:0003677">
    <property type="term" value="F:DNA binding"/>
    <property type="evidence" value="ECO:0007669"/>
    <property type="project" value="UniProtKB-KW"/>
</dbReference>
<evidence type="ECO:0000259" key="4">
    <source>
        <dbReference type="PROSITE" id="PS50949"/>
    </source>
</evidence>
<keyword evidence="6" id="KW-1185">Reference proteome</keyword>
<dbReference type="Gene3D" id="1.10.10.10">
    <property type="entry name" value="Winged helix-like DNA-binding domain superfamily/Winged helix DNA-binding domain"/>
    <property type="match status" value="1"/>
</dbReference>
<organism evidence="5 6">
    <name type="scientific">Amycolatopsis jiangsuensis</name>
    <dbReference type="NCBI Taxonomy" id="1181879"/>
    <lineage>
        <taxon>Bacteria</taxon>
        <taxon>Bacillati</taxon>
        <taxon>Actinomycetota</taxon>
        <taxon>Actinomycetes</taxon>
        <taxon>Pseudonocardiales</taxon>
        <taxon>Pseudonocardiaceae</taxon>
        <taxon>Amycolatopsis</taxon>
    </lineage>
</organism>
<dbReference type="Gene3D" id="1.20.120.530">
    <property type="entry name" value="GntR ligand-binding domain-like"/>
    <property type="match status" value="1"/>
</dbReference>